<feature type="domain" description="Thioredoxin" evidence="6">
    <location>
        <begin position="1"/>
        <end position="130"/>
    </location>
</feature>
<dbReference type="NCBIfam" id="TIGR01068">
    <property type="entry name" value="thioredoxin"/>
    <property type="match status" value="1"/>
</dbReference>
<feature type="region of interest" description="Disordered" evidence="5">
    <location>
        <begin position="1"/>
        <end position="21"/>
    </location>
</feature>
<evidence type="ECO:0000313" key="7">
    <source>
        <dbReference type="EMBL" id="SVC46084.1"/>
    </source>
</evidence>
<dbReference type="InterPro" id="IPR036249">
    <property type="entry name" value="Thioredoxin-like_sf"/>
</dbReference>
<keyword evidence="1" id="KW-0813">Transport</keyword>
<organism evidence="7">
    <name type="scientific">marine metagenome</name>
    <dbReference type="NCBI Taxonomy" id="408172"/>
    <lineage>
        <taxon>unclassified sequences</taxon>
        <taxon>metagenomes</taxon>
        <taxon>ecological metagenomes</taxon>
    </lineage>
</organism>
<evidence type="ECO:0000256" key="5">
    <source>
        <dbReference type="SAM" id="MobiDB-lite"/>
    </source>
</evidence>
<dbReference type="PANTHER" id="PTHR45663">
    <property type="entry name" value="GEO12009P1"/>
    <property type="match status" value="1"/>
</dbReference>
<dbReference type="PROSITE" id="PS51352">
    <property type="entry name" value="THIOREDOXIN_2"/>
    <property type="match status" value="1"/>
</dbReference>
<feature type="non-terminal residue" evidence="7">
    <location>
        <position position="1"/>
    </location>
</feature>
<dbReference type="InterPro" id="IPR013766">
    <property type="entry name" value="Thioredoxin_domain"/>
</dbReference>
<dbReference type="Pfam" id="PF14561">
    <property type="entry name" value="TPR_20"/>
    <property type="match status" value="1"/>
</dbReference>
<dbReference type="FunFam" id="3.40.30.10:FF:000001">
    <property type="entry name" value="Thioredoxin"/>
    <property type="match status" value="1"/>
</dbReference>
<dbReference type="GO" id="GO:0006950">
    <property type="term" value="P:response to stress"/>
    <property type="evidence" value="ECO:0007669"/>
    <property type="project" value="UniProtKB-ARBA"/>
</dbReference>
<dbReference type="PROSITE" id="PS00194">
    <property type="entry name" value="THIOREDOXIN_1"/>
    <property type="match status" value="1"/>
</dbReference>
<dbReference type="CDD" id="cd02956">
    <property type="entry name" value="ybbN"/>
    <property type="match status" value="1"/>
</dbReference>
<dbReference type="Pfam" id="PF00085">
    <property type="entry name" value="Thioredoxin"/>
    <property type="match status" value="1"/>
</dbReference>
<accession>A0A382MAW6</accession>
<protein>
    <recommendedName>
        <fullName evidence="6">Thioredoxin domain-containing protein</fullName>
    </recommendedName>
</protein>
<keyword evidence="3" id="KW-1015">Disulfide bond</keyword>
<dbReference type="GO" id="GO:0005737">
    <property type="term" value="C:cytoplasm"/>
    <property type="evidence" value="ECO:0007669"/>
    <property type="project" value="TreeGrafter"/>
</dbReference>
<dbReference type="Gene3D" id="3.40.30.10">
    <property type="entry name" value="Glutaredoxin"/>
    <property type="match status" value="1"/>
</dbReference>
<dbReference type="Gene3D" id="1.25.40.10">
    <property type="entry name" value="Tetratricopeptide repeat domain"/>
    <property type="match status" value="1"/>
</dbReference>
<gene>
    <name evidence="7" type="ORF">METZ01_LOCUS298938</name>
</gene>
<proteinExistence type="predicted"/>
<dbReference type="InterPro" id="IPR005746">
    <property type="entry name" value="Thioredoxin"/>
</dbReference>
<dbReference type="PANTHER" id="PTHR45663:SF11">
    <property type="entry name" value="GEO12009P1"/>
    <property type="match status" value="1"/>
</dbReference>
<dbReference type="InterPro" id="IPR017937">
    <property type="entry name" value="Thioredoxin_CS"/>
</dbReference>
<evidence type="ECO:0000259" key="6">
    <source>
        <dbReference type="PROSITE" id="PS51352"/>
    </source>
</evidence>
<keyword evidence="4" id="KW-0676">Redox-active center</keyword>
<dbReference type="PRINTS" id="PR00421">
    <property type="entry name" value="THIOREDOXIN"/>
</dbReference>
<evidence type="ECO:0000256" key="3">
    <source>
        <dbReference type="ARBA" id="ARBA00023157"/>
    </source>
</evidence>
<dbReference type="SUPFAM" id="SSF52833">
    <property type="entry name" value="Thioredoxin-like"/>
    <property type="match status" value="1"/>
</dbReference>
<dbReference type="GO" id="GO:0015035">
    <property type="term" value="F:protein-disulfide reductase activity"/>
    <property type="evidence" value="ECO:0007669"/>
    <property type="project" value="InterPro"/>
</dbReference>
<reference evidence="7" key="1">
    <citation type="submission" date="2018-05" db="EMBL/GenBank/DDBJ databases">
        <authorList>
            <person name="Lanie J.A."/>
            <person name="Ng W.-L."/>
            <person name="Kazmierczak K.M."/>
            <person name="Andrzejewski T.M."/>
            <person name="Davidsen T.M."/>
            <person name="Wayne K.J."/>
            <person name="Tettelin H."/>
            <person name="Glass J.I."/>
            <person name="Rusch D."/>
            <person name="Podicherti R."/>
            <person name="Tsui H.-C.T."/>
            <person name="Winkler M.E."/>
        </authorList>
    </citation>
    <scope>NUCLEOTIDE SEQUENCE</scope>
</reference>
<name>A0A382MAW6_9ZZZZ</name>
<dbReference type="InterPro" id="IPR011990">
    <property type="entry name" value="TPR-like_helical_dom_sf"/>
</dbReference>
<evidence type="ECO:0000256" key="2">
    <source>
        <dbReference type="ARBA" id="ARBA00022982"/>
    </source>
</evidence>
<dbReference type="EMBL" id="UINC01092473">
    <property type="protein sequence ID" value="SVC46084.1"/>
    <property type="molecule type" value="Genomic_DNA"/>
</dbReference>
<evidence type="ECO:0000256" key="4">
    <source>
        <dbReference type="ARBA" id="ARBA00023284"/>
    </source>
</evidence>
<keyword evidence="2" id="KW-0249">Electron transport</keyword>
<dbReference type="AlphaFoldDB" id="A0A382MAW6"/>
<evidence type="ECO:0000256" key="1">
    <source>
        <dbReference type="ARBA" id="ARBA00022448"/>
    </source>
</evidence>
<sequence length="308" mass="33179">PPQPQVIVDGEPPAPPATGGGDIIKESNTANFIADVVEASKLAPVLVDFWAPWCGPCKQLGPMLEKLVHQTGGLVRLVKVNVDENQEIAQQLRVQSIPMVYAFKNGQPVDTFTGAQPESQLKTFIDRLLDGAKPPLEAALEEAQATMEAGDAEAAAAIFRQIQVEDPENEAAIAGIIRSTLAMGDTVTVKEIVQALPTEIVAKGEVAAAISAFELSQQTKDSADLTELKEKLDAAPEKHQVRLDYAVALFGAGCNEQAIGELIEIIRRDRAWNEEAARKQLLKMFDALGPTHELTANGRRQLSSVLFS</sequence>